<evidence type="ECO:0000256" key="4">
    <source>
        <dbReference type="ARBA" id="ARBA00022989"/>
    </source>
</evidence>
<gene>
    <name evidence="7" type="ORF">C8P68_102139</name>
</gene>
<dbReference type="InterPro" id="IPR050833">
    <property type="entry name" value="Poly_Biosynth_Transport"/>
</dbReference>
<dbReference type="Pfam" id="PF01943">
    <property type="entry name" value="Polysacc_synt"/>
    <property type="match status" value="1"/>
</dbReference>
<comment type="caution">
    <text evidence="7">The sequence shown here is derived from an EMBL/GenBank/DDBJ whole genome shotgun (WGS) entry which is preliminary data.</text>
</comment>
<keyword evidence="5 6" id="KW-0472">Membrane</keyword>
<dbReference type="EMBL" id="QAOQ01000002">
    <property type="protein sequence ID" value="PTQ99323.1"/>
    <property type="molecule type" value="Genomic_DNA"/>
</dbReference>
<proteinExistence type="predicted"/>
<keyword evidence="8" id="KW-1185">Reference proteome</keyword>
<feature type="transmembrane region" description="Helical" evidence="6">
    <location>
        <begin position="390"/>
        <end position="411"/>
    </location>
</feature>
<feature type="transmembrane region" description="Helical" evidence="6">
    <location>
        <begin position="417"/>
        <end position="437"/>
    </location>
</feature>
<evidence type="ECO:0000313" key="7">
    <source>
        <dbReference type="EMBL" id="PTQ99323.1"/>
    </source>
</evidence>
<comment type="subcellular location">
    <subcellularLocation>
        <location evidence="1">Cell membrane</location>
        <topology evidence="1">Multi-pass membrane protein</topology>
    </subcellularLocation>
</comment>
<dbReference type="AlphaFoldDB" id="A0A2T5JC32"/>
<feature type="transmembrane region" description="Helical" evidence="6">
    <location>
        <begin position="359"/>
        <end position="378"/>
    </location>
</feature>
<feature type="transmembrane region" description="Helical" evidence="6">
    <location>
        <begin position="245"/>
        <end position="266"/>
    </location>
</feature>
<keyword evidence="2" id="KW-1003">Cell membrane</keyword>
<feature type="transmembrane region" description="Helical" evidence="6">
    <location>
        <begin position="329"/>
        <end position="353"/>
    </location>
</feature>
<evidence type="ECO:0000256" key="2">
    <source>
        <dbReference type="ARBA" id="ARBA00022475"/>
    </source>
</evidence>
<name>A0A2T5JC32_9SPHI</name>
<sequence>MIASIKQKIHLFFNEGDERSRKLKRNIVYSGLIKGIAFIISFWLVRITLQYVNATQYGIWATIISIVTWMNNFDIGLGNGLKNKLAQSLALDERQSMVSSVSTTYALMLLVATVAFGVFFIIGSFINWNSLLNLKGAISYNIWPVLLITMGGFCLQFILQPLNNILIATHQTFKFSLLMMLGQALTFVIITVLKQFTTGNLYTLVFVAMGSPVLVYLVAHIYLFSTSLKSLAPSWRFVDKKMAKSLFSVGGSFFLIQVGTLVLYETDALIISNVKGPASVTVFNIAYKYFSILFFSFSVIITPFWSAFTDAFAKRDFAWIRNTMKRMRLLWLAFVAIAAVMLACSSLFFRLWVGAEIRVPLMLSINIALYMLMLLWNDIHTFLLNGTGKLRLQLILCVLAAVANIPLSIWLVGKIGISGTALANFIVLFLANIFFTYQCRLIINEKAKGIWNK</sequence>
<dbReference type="InterPro" id="IPR002797">
    <property type="entry name" value="Polysacc_synth"/>
</dbReference>
<feature type="transmembrane region" description="Helical" evidence="6">
    <location>
        <begin position="286"/>
        <end position="308"/>
    </location>
</feature>
<dbReference type="GO" id="GO:0005886">
    <property type="term" value="C:plasma membrane"/>
    <property type="evidence" value="ECO:0007669"/>
    <property type="project" value="UniProtKB-SubCell"/>
</dbReference>
<feature type="transmembrane region" description="Helical" evidence="6">
    <location>
        <begin position="98"/>
        <end position="122"/>
    </location>
</feature>
<keyword evidence="3 6" id="KW-0812">Transmembrane</keyword>
<accession>A0A2T5JC32</accession>
<dbReference type="OrthoDB" id="512217at2"/>
<feature type="transmembrane region" description="Helical" evidence="6">
    <location>
        <begin position="175"/>
        <end position="196"/>
    </location>
</feature>
<evidence type="ECO:0000256" key="5">
    <source>
        <dbReference type="ARBA" id="ARBA00023136"/>
    </source>
</evidence>
<organism evidence="7 8">
    <name type="scientific">Mucilaginibacter yixingensis</name>
    <dbReference type="NCBI Taxonomy" id="1295612"/>
    <lineage>
        <taxon>Bacteria</taxon>
        <taxon>Pseudomonadati</taxon>
        <taxon>Bacteroidota</taxon>
        <taxon>Sphingobacteriia</taxon>
        <taxon>Sphingobacteriales</taxon>
        <taxon>Sphingobacteriaceae</taxon>
        <taxon>Mucilaginibacter</taxon>
    </lineage>
</organism>
<evidence type="ECO:0000256" key="3">
    <source>
        <dbReference type="ARBA" id="ARBA00022692"/>
    </source>
</evidence>
<dbReference type="PANTHER" id="PTHR30250">
    <property type="entry name" value="PST FAMILY PREDICTED COLANIC ACID TRANSPORTER"/>
    <property type="match status" value="1"/>
</dbReference>
<feature type="transmembrane region" description="Helical" evidence="6">
    <location>
        <begin position="142"/>
        <end position="163"/>
    </location>
</feature>
<feature type="transmembrane region" description="Helical" evidence="6">
    <location>
        <begin position="27"/>
        <end position="45"/>
    </location>
</feature>
<dbReference type="RefSeq" id="WP_107827258.1">
    <property type="nucleotide sequence ID" value="NZ_CP160205.1"/>
</dbReference>
<evidence type="ECO:0000313" key="8">
    <source>
        <dbReference type="Proteomes" id="UP000244168"/>
    </source>
</evidence>
<reference evidence="7 8" key="1">
    <citation type="submission" date="2018-04" db="EMBL/GenBank/DDBJ databases">
        <title>Genomic Encyclopedia of Archaeal and Bacterial Type Strains, Phase II (KMG-II): from individual species to whole genera.</title>
        <authorList>
            <person name="Goeker M."/>
        </authorList>
    </citation>
    <scope>NUCLEOTIDE SEQUENCE [LARGE SCALE GENOMIC DNA]</scope>
    <source>
        <strain evidence="7 8">DSM 26809</strain>
    </source>
</reference>
<protein>
    <submittedName>
        <fullName evidence="7">O-antigen/teichoic acid export membrane protein</fullName>
    </submittedName>
</protein>
<evidence type="ECO:0000256" key="1">
    <source>
        <dbReference type="ARBA" id="ARBA00004651"/>
    </source>
</evidence>
<evidence type="ECO:0000256" key="6">
    <source>
        <dbReference type="SAM" id="Phobius"/>
    </source>
</evidence>
<dbReference type="PANTHER" id="PTHR30250:SF11">
    <property type="entry name" value="O-ANTIGEN TRANSPORTER-RELATED"/>
    <property type="match status" value="1"/>
</dbReference>
<dbReference type="Proteomes" id="UP000244168">
    <property type="component" value="Unassembled WGS sequence"/>
</dbReference>
<feature type="transmembrane region" description="Helical" evidence="6">
    <location>
        <begin position="202"/>
        <end position="224"/>
    </location>
</feature>
<keyword evidence="4 6" id="KW-1133">Transmembrane helix</keyword>
<feature type="transmembrane region" description="Helical" evidence="6">
    <location>
        <begin position="57"/>
        <end position="77"/>
    </location>
</feature>